<feature type="transmembrane region" description="Helical" evidence="8">
    <location>
        <begin position="406"/>
        <end position="425"/>
    </location>
</feature>
<comment type="subcellular location">
    <subcellularLocation>
        <location evidence="1">Membrane</location>
        <topology evidence="1">Multi-pass membrane protein</topology>
    </subcellularLocation>
</comment>
<dbReference type="InterPro" id="IPR005828">
    <property type="entry name" value="MFS_sugar_transport-like"/>
</dbReference>
<evidence type="ECO:0000256" key="3">
    <source>
        <dbReference type="ARBA" id="ARBA00022448"/>
    </source>
</evidence>
<keyword evidence="4 8" id="KW-0812">Transmembrane</keyword>
<keyword evidence="5 8" id="KW-1133">Transmembrane helix</keyword>
<evidence type="ECO:0000256" key="2">
    <source>
        <dbReference type="ARBA" id="ARBA00010992"/>
    </source>
</evidence>
<feature type="transmembrane region" description="Helical" evidence="8">
    <location>
        <begin position="7"/>
        <end position="28"/>
    </location>
</feature>
<dbReference type="GO" id="GO:0022857">
    <property type="term" value="F:transmembrane transporter activity"/>
    <property type="evidence" value="ECO:0007669"/>
    <property type="project" value="InterPro"/>
</dbReference>
<dbReference type="OrthoDB" id="9783823at2"/>
<reference evidence="10 11" key="1">
    <citation type="submission" date="2019-03" db="EMBL/GenBank/DDBJ databases">
        <title>Algoriphagus sp. nov, a new strain isolated from root system soil of mangrove plant Kandelia.</title>
        <authorList>
            <person name="Yin Q."/>
            <person name="Wang K."/>
            <person name="Song Z."/>
        </authorList>
    </citation>
    <scope>NUCLEOTIDE SEQUENCE [LARGE SCALE GENOMIC DNA]</scope>
    <source>
        <strain evidence="10 11">XY-J91</strain>
    </source>
</reference>
<accession>A0A4Y9QZ97</accession>
<feature type="domain" description="Major facilitator superfamily (MFS) profile" evidence="9">
    <location>
        <begin position="10"/>
        <end position="431"/>
    </location>
</feature>
<dbReference type="InterPro" id="IPR005829">
    <property type="entry name" value="Sugar_transporter_CS"/>
</dbReference>
<protein>
    <submittedName>
        <fullName evidence="10">MFS transporter</fullName>
    </submittedName>
</protein>
<feature type="transmembrane region" description="Helical" evidence="8">
    <location>
        <begin position="48"/>
        <end position="65"/>
    </location>
</feature>
<evidence type="ECO:0000256" key="7">
    <source>
        <dbReference type="RuleBase" id="RU003346"/>
    </source>
</evidence>
<dbReference type="RefSeq" id="WP_135071433.1">
    <property type="nucleotide sequence ID" value="NZ_SPSB01000001.1"/>
</dbReference>
<evidence type="ECO:0000313" key="11">
    <source>
        <dbReference type="Proteomes" id="UP000297647"/>
    </source>
</evidence>
<name>A0A4Y9QZ97_9BACT</name>
<dbReference type="InterPro" id="IPR003663">
    <property type="entry name" value="Sugar/inositol_transpt"/>
</dbReference>
<dbReference type="PROSITE" id="PS00216">
    <property type="entry name" value="SUGAR_TRANSPORT_1"/>
    <property type="match status" value="2"/>
</dbReference>
<dbReference type="InterPro" id="IPR020846">
    <property type="entry name" value="MFS_dom"/>
</dbReference>
<dbReference type="NCBIfam" id="TIGR00879">
    <property type="entry name" value="SP"/>
    <property type="match status" value="1"/>
</dbReference>
<evidence type="ECO:0000256" key="1">
    <source>
        <dbReference type="ARBA" id="ARBA00004141"/>
    </source>
</evidence>
<dbReference type="Pfam" id="PF00083">
    <property type="entry name" value="Sugar_tr"/>
    <property type="match status" value="1"/>
</dbReference>
<evidence type="ECO:0000256" key="6">
    <source>
        <dbReference type="ARBA" id="ARBA00023136"/>
    </source>
</evidence>
<feature type="transmembrane region" description="Helical" evidence="8">
    <location>
        <begin position="134"/>
        <end position="155"/>
    </location>
</feature>
<feature type="transmembrane region" description="Helical" evidence="8">
    <location>
        <begin position="248"/>
        <end position="270"/>
    </location>
</feature>
<comment type="similarity">
    <text evidence="2 7">Belongs to the major facilitator superfamily. Sugar transporter (TC 2.A.1.1) family.</text>
</comment>
<evidence type="ECO:0000256" key="4">
    <source>
        <dbReference type="ARBA" id="ARBA00022692"/>
    </source>
</evidence>
<evidence type="ECO:0000313" key="10">
    <source>
        <dbReference type="EMBL" id="TFV97901.1"/>
    </source>
</evidence>
<feature type="transmembrane region" description="Helical" evidence="8">
    <location>
        <begin position="167"/>
        <end position="186"/>
    </location>
</feature>
<feature type="transmembrane region" description="Helical" evidence="8">
    <location>
        <begin position="339"/>
        <end position="365"/>
    </location>
</feature>
<dbReference type="PROSITE" id="PS50850">
    <property type="entry name" value="MFS"/>
    <property type="match status" value="1"/>
</dbReference>
<dbReference type="InterPro" id="IPR050814">
    <property type="entry name" value="Myo-inositol_Transporter"/>
</dbReference>
<feature type="transmembrane region" description="Helical" evidence="8">
    <location>
        <begin position="101"/>
        <end position="122"/>
    </location>
</feature>
<dbReference type="AlphaFoldDB" id="A0A4Y9QZ97"/>
<feature type="transmembrane region" description="Helical" evidence="8">
    <location>
        <begin position="282"/>
        <end position="305"/>
    </location>
</feature>
<feature type="transmembrane region" description="Helical" evidence="8">
    <location>
        <begin position="377"/>
        <end position="400"/>
    </location>
</feature>
<evidence type="ECO:0000259" key="9">
    <source>
        <dbReference type="PROSITE" id="PS50850"/>
    </source>
</evidence>
<dbReference type="InterPro" id="IPR036259">
    <property type="entry name" value="MFS_trans_sf"/>
</dbReference>
<proteinExistence type="inferred from homology"/>
<keyword evidence="3 7" id="KW-0813">Transport</keyword>
<evidence type="ECO:0000256" key="5">
    <source>
        <dbReference type="ARBA" id="ARBA00022989"/>
    </source>
</evidence>
<keyword evidence="6 8" id="KW-0472">Membrane</keyword>
<dbReference type="PRINTS" id="PR00171">
    <property type="entry name" value="SUGRTRNSPORT"/>
</dbReference>
<dbReference type="EMBL" id="SPSB01000001">
    <property type="protein sequence ID" value="TFV97901.1"/>
    <property type="molecule type" value="Genomic_DNA"/>
</dbReference>
<evidence type="ECO:0000256" key="8">
    <source>
        <dbReference type="SAM" id="Phobius"/>
    </source>
</evidence>
<gene>
    <name evidence="10" type="ORF">E4S40_04485</name>
</gene>
<dbReference type="SUPFAM" id="SSF103473">
    <property type="entry name" value="MFS general substrate transporter"/>
    <property type="match status" value="1"/>
</dbReference>
<keyword evidence="11" id="KW-1185">Reference proteome</keyword>
<dbReference type="GO" id="GO:0016020">
    <property type="term" value="C:membrane"/>
    <property type="evidence" value="ECO:0007669"/>
    <property type="project" value="UniProtKB-SubCell"/>
</dbReference>
<organism evidence="10 11">
    <name type="scientific">Algoriphagus kandeliae</name>
    <dbReference type="NCBI Taxonomy" id="2562278"/>
    <lineage>
        <taxon>Bacteria</taxon>
        <taxon>Pseudomonadati</taxon>
        <taxon>Bacteroidota</taxon>
        <taxon>Cytophagia</taxon>
        <taxon>Cytophagales</taxon>
        <taxon>Cyclobacteriaceae</taxon>
        <taxon>Algoriphagus</taxon>
    </lineage>
</organism>
<dbReference type="PANTHER" id="PTHR48020:SF12">
    <property type="entry name" value="PROTON MYO-INOSITOL COTRANSPORTER"/>
    <property type="match status" value="1"/>
</dbReference>
<feature type="transmembrane region" description="Helical" evidence="8">
    <location>
        <begin position="312"/>
        <end position="333"/>
    </location>
</feature>
<dbReference type="Proteomes" id="UP000297647">
    <property type="component" value="Unassembled WGS sequence"/>
</dbReference>
<comment type="caution">
    <text evidence="10">The sequence shown here is derived from an EMBL/GenBank/DDBJ whole genome shotgun (WGS) entry which is preliminary data.</text>
</comment>
<dbReference type="PROSITE" id="PS00217">
    <property type="entry name" value="SUGAR_TRANSPORT_2"/>
    <property type="match status" value="1"/>
</dbReference>
<dbReference type="PANTHER" id="PTHR48020">
    <property type="entry name" value="PROTON MYO-INOSITOL COTRANSPORTER"/>
    <property type="match status" value="1"/>
</dbReference>
<dbReference type="Gene3D" id="1.20.1250.20">
    <property type="entry name" value="MFS general substrate transporter like domains"/>
    <property type="match status" value="1"/>
</dbReference>
<feature type="transmembrane region" description="Helical" evidence="8">
    <location>
        <begin position="77"/>
        <end position="95"/>
    </location>
</feature>
<sequence length="448" mass="49757">MSNNRYAFFISITAALGGFLFGFDTAVISGAERAIQDVWQLDDWTHGLAIASALYGTVIGALFGGIPADRFGRKKSLLWIGLFYFISALGSAIAWDVGSFTAFRFLGGLGVGASSVVAPMYISEIAPAKNRGLLVALYQFNIVFGIVIAYISNFLIGTAELPEDWRWMLGVEAIPALIYSVMIFRIPESPRWLISKFNNQKEARAILTRTDPEGVEEAIRLAIEEENQVKSNGSFGILFSKKYLSSTFLAILIAFFNQVSGINAIIYFAPRVFEMAGISTESALISTIGIGVINLIGTFLGLYLIDRVGRKILMYIGSFGYIISLSLMAYNFLGPGIPTFWLPIFVFGFILSHAIGQGSVIWVFISEMFPNEFRAYGQSLGSFTHWIMAALIANVFPFFANSFGPGYIFSFFAVMMFIQLLWVRFKMPETKGRSLEEIQKDLHQHYVQ</sequence>